<feature type="binding site" evidence="10">
    <location>
        <position position="183"/>
    </location>
    <ligand>
        <name>Ca(2+)</name>
        <dbReference type="ChEBI" id="CHEBI:29108"/>
        <label>2</label>
    </ligand>
</feature>
<reference evidence="14 15" key="1">
    <citation type="journal article" date="2016" name="Nat. Commun.">
        <title>Ectomycorrhizal ecology is imprinted in the genome of the dominant symbiotic fungus Cenococcum geophilum.</title>
        <authorList>
            <consortium name="DOE Joint Genome Institute"/>
            <person name="Peter M."/>
            <person name="Kohler A."/>
            <person name="Ohm R.A."/>
            <person name="Kuo A."/>
            <person name="Krutzmann J."/>
            <person name="Morin E."/>
            <person name="Arend M."/>
            <person name="Barry K.W."/>
            <person name="Binder M."/>
            <person name="Choi C."/>
            <person name="Clum A."/>
            <person name="Copeland A."/>
            <person name="Grisel N."/>
            <person name="Haridas S."/>
            <person name="Kipfer T."/>
            <person name="LaButti K."/>
            <person name="Lindquist E."/>
            <person name="Lipzen A."/>
            <person name="Maire R."/>
            <person name="Meier B."/>
            <person name="Mihaltcheva S."/>
            <person name="Molinier V."/>
            <person name="Murat C."/>
            <person name="Poggeler S."/>
            <person name="Quandt C.A."/>
            <person name="Sperisen C."/>
            <person name="Tritt A."/>
            <person name="Tisserant E."/>
            <person name="Crous P.W."/>
            <person name="Henrissat B."/>
            <person name="Nehls U."/>
            <person name="Egli S."/>
            <person name="Spatafora J.W."/>
            <person name="Grigoriev I.V."/>
            <person name="Martin F.M."/>
        </authorList>
    </citation>
    <scope>NUCLEOTIDE SEQUENCE [LARGE SCALE GENOMIC DNA]</scope>
    <source>
        <strain evidence="14 15">CBS 207.34</strain>
    </source>
</reference>
<keyword evidence="4 10" id="KW-0349">Heme</keyword>
<keyword evidence="10 12" id="KW-0106">Calcium</keyword>
<comment type="cofactor">
    <cofactor evidence="10 12">
        <name>Ca(2+)</name>
        <dbReference type="ChEBI" id="CHEBI:29108"/>
    </cofactor>
    <text evidence="10 12">Binds 2 calcium ions per subunit.</text>
</comment>
<feature type="binding site" evidence="10">
    <location>
        <position position="68"/>
    </location>
    <ligand>
        <name>Ca(2+)</name>
        <dbReference type="ChEBI" id="CHEBI:29108"/>
        <label>1</label>
    </ligand>
</feature>
<name>A0A8E2ET41_9PEZI</name>
<keyword evidence="3 12" id="KW-0575">Peroxidase</keyword>
<dbReference type="Gene3D" id="1.10.420.10">
    <property type="entry name" value="Peroxidase, domain 2"/>
    <property type="match status" value="1"/>
</dbReference>
<evidence type="ECO:0000256" key="7">
    <source>
        <dbReference type="ARBA" id="ARBA00023004"/>
    </source>
</evidence>
<dbReference type="InterPro" id="IPR019794">
    <property type="entry name" value="Peroxidases_AS"/>
</dbReference>
<dbReference type="InterPro" id="IPR001621">
    <property type="entry name" value="Ligninase"/>
</dbReference>
<feature type="signal peptide" evidence="12">
    <location>
        <begin position="1"/>
        <end position="20"/>
    </location>
</feature>
<protein>
    <recommendedName>
        <fullName evidence="12">Peroxidase</fullName>
        <ecNumber evidence="12">1.11.1.-</ecNumber>
    </recommendedName>
</protein>
<evidence type="ECO:0000259" key="13">
    <source>
        <dbReference type="PROSITE" id="PS50873"/>
    </source>
</evidence>
<feature type="site" description="Transition state stabilizer" evidence="11">
    <location>
        <position position="63"/>
    </location>
</feature>
<feature type="binding site" evidence="10">
    <location>
        <position position="75"/>
    </location>
    <ligand>
        <name>Ca(2+)</name>
        <dbReference type="ChEBI" id="CHEBI:29108"/>
        <label>1</label>
    </ligand>
</feature>
<organism evidence="14 15">
    <name type="scientific">Glonium stellatum</name>
    <dbReference type="NCBI Taxonomy" id="574774"/>
    <lineage>
        <taxon>Eukaryota</taxon>
        <taxon>Fungi</taxon>
        <taxon>Dikarya</taxon>
        <taxon>Ascomycota</taxon>
        <taxon>Pezizomycotina</taxon>
        <taxon>Dothideomycetes</taxon>
        <taxon>Pleosporomycetidae</taxon>
        <taxon>Gloniales</taxon>
        <taxon>Gloniaceae</taxon>
        <taxon>Glonium</taxon>
    </lineage>
</organism>
<evidence type="ECO:0000256" key="10">
    <source>
        <dbReference type="PIRSR" id="PIRSR601621-2"/>
    </source>
</evidence>
<dbReference type="GO" id="GO:0140825">
    <property type="term" value="F:lactoperoxidase activity"/>
    <property type="evidence" value="ECO:0007669"/>
    <property type="project" value="UniProtKB-EC"/>
</dbReference>
<dbReference type="OrthoDB" id="2113341at2759"/>
<dbReference type="SUPFAM" id="SSF48113">
    <property type="entry name" value="Heme-dependent peroxidases"/>
    <property type="match status" value="1"/>
</dbReference>
<evidence type="ECO:0000256" key="4">
    <source>
        <dbReference type="ARBA" id="ARBA00022617"/>
    </source>
</evidence>
<feature type="chain" id="PRO_5034493746" description="Peroxidase" evidence="12">
    <location>
        <begin position="21"/>
        <end position="250"/>
    </location>
</feature>
<dbReference type="PRINTS" id="PR00462">
    <property type="entry name" value="LIGNINASE"/>
</dbReference>
<evidence type="ECO:0000256" key="3">
    <source>
        <dbReference type="ARBA" id="ARBA00022559"/>
    </source>
</evidence>
<dbReference type="GO" id="GO:0006979">
    <property type="term" value="P:response to oxidative stress"/>
    <property type="evidence" value="ECO:0007669"/>
    <property type="project" value="InterPro"/>
</dbReference>
<dbReference type="GO" id="GO:0020037">
    <property type="term" value="F:heme binding"/>
    <property type="evidence" value="ECO:0007669"/>
    <property type="project" value="UniProtKB-UniRule"/>
</dbReference>
<feature type="binding site" evidence="10">
    <location>
        <position position="200"/>
    </location>
    <ligand>
        <name>Ca(2+)</name>
        <dbReference type="ChEBI" id="CHEBI:29108"/>
        <label>2</label>
    </ligand>
</feature>
<keyword evidence="12" id="KW-0732">Signal</keyword>
<dbReference type="EMBL" id="KV750531">
    <property type="protein sequence ID" value="OCL04381.1"/>
    <property type="molecule type" value="Genomic_DNA"/>
</dbReference>
<keyword evidence="5 10" id="KW-0479">Metal-binding</keyword>
<dbReference type="GO" id="GO:0046872">
    <property type="term" value="F:metal ion binding"/>
    <property type="evidence" value="ECO:0007669"/>
    <property type="project" value="UniProtKB-UniRule"/>
</dbReference>
<feature type="active site" description="Proton acceptor" evidence="9">
    <location>
        <position position="67"/>
    </location>
</feature>
<dbReference type="Proteomes" id="UP000250140">
    <property type="component" value="Unassembled WGS sequence"/>
</dbReference>
<evidence type="ECO:0000256" key="9">
    <source>
        <dbReference type="PIRSR" id="PIRSR601621-1"/>
    </source>
</evidence>
<comment type="cofactor">
    <cofactor evidence="10">
        <name>heme b</name>
        <dbReference type="ChEBI" id="CHEBI:60344"/>
    </cofactor>
    <text evidence="10">Binds 1 heme b (iron(II)-protoporphyrin IX) group per subunit.</text>
</comment>
<evidence type="ECO:0000313" key="14">
    <source>
        <dbReference type="EMBL" id="OCL04381.1"/>
    </source>
</evidence>
<keyword evidence="6 12" id="KW-0560">Oxidoreductase</keyword>
<dbReference type="PANTHER" id="PTHR31517:SF48">
    <property type="entry name" value="PEROXIDASE 16-RELATED"/>
    <property type="match status" value="1"/>
</dbReference>
<evidence type="ECO:0000256" key="12">
    <source>
        <dbReference type="RuleBase" id="RU363051"/>
    </source>
</evidence>
<keyword evidence="8" id="KW-0325">Glycoprotein</keyword>
<dbReference type="Gene3D" id="1.10.520.10">
    <property type="match status" value="1"/>
</dbReference>
<dbReference type="InterPro" id="IPR000823">
    <property type="entry name" value="Peroxidase_pln"/>
</dbReference>
<feature type="binding site" description="axial binding residue" evidence="10">
    <location>
        <position position="182"/>
    </location>
    <ligand>
        <name>heme b</name>
        <dbReference type="ChEBI" id="CHEBI:60344"/>
    </ligand>
    <ligandPart>
        <name>Fe</name>
        <dbReference type="ChEBI" id="CHEBI:18248"/>
    </ligandPart>
</feature>
<evidence type="ECO:0000256" key="6">
    <source>
        <dbReference type="ARBA" id="ARBA00023002"/>
    </source>
</evidence>
<feature type="domain" description="Plant heme peroxidase family profile" evidence="13">
    <location>
        <begin position="58"/>
        <end position="183"/>
    </location>
</feature>
<dbReference type="PROSITE" id="PS00436">
    <property type="entry name" value="PEROXIDASE_2"/>
    <property type="match status" value="1"/>
</dbReference>
<dbReference type="AlphaFoldDB" id="A0A8E2ET41"/>
<dbReference type="PANTHER" id="PTHR31517">
    <property type="match status" value="1"/>
</dbReference>
<feature type="binding site" evidence="10">
    <location>
        <position position="79"/>
    </location>
    <ligand>
        <name>Ca(2+)</name>
        <dbReference type="ChEBI" id="CHEBI:29108"/>
        <label>1</label>
    </ligand>
</feature>
<evidence type="ECO:0000256" key="11">
    <source>
        <dbReference type="PIRSR" id="PIRSR601621-3"/>
    </source>
</evidence>
<dbReference type="EC" id="1.11.1.-" evidence="12"/>
<comment type="similarity">
    <text evidence="2 12">Belongs to the peroxidase family. Ligninase subfamily.</text>
</comment>
<keyword evidence="7 10" id="KW-0408">Iron</keyword>
<dbReference type="PRINTS" id="PR00458">
    <property type="entry name" value="PEROXIDASE"/>
</dbReference>
<dbReference type="InterPro" id="IPR010255">
    <property type="entry name" value="Haem_peroxidase_sf"/>
</dbReference>
<dbReference type="Pfam" id="PF00141">
    <property type="entry name" value="peroxidase"/>
    <property type="match status" value="1"/>
</dbReference>
<accession>A0A8E2ET41</accession>
<keyword evidence="15" id="KW-1185">Reference proteome</keyword>
<comment type="catalytic activity">
    <reaction evidence="1">
        <text>2 a phenolic donor + H2O2 = 2 a phenolic radical donor + 2 H2O</text>
        <dbReference type="Rhea" id="RHEA:56136"/>
        <dbReference type="ChEBI" id="CHEBI:15377"/>
        <dbReference type="ChEBI" id="CHEBI:16240"/>
        <dbReference type="ChEBI" id="CHEBI:139520"/>
        <dbReference type="ChEBI" id="CHEBI:139521"/>
        <dbReference type="EC" id="1.11.1.7"/>
    </reaction>
</comment>
<sequence>MYFGTVLLSNIALAVTYGSAFPDFKISSRQNSCPSVWANISFELTGQFATGLGYTDSARAAIRAAFHDCFSGPGGCGRSLILAGELDWDINSSIRDIGNTLSSMAMKYSVGAADIIQFAAAHAIKTCTNGPTVQILIGRREWSTPAPQSEIPGASDSSDTLLSLFAQKGFTDVDLTALIGAHTCARQFTTDLATADASLDRTPGTWDVAFYQQTLGGTVPFSFQSDVSIMHSTQTAPIFQLFAGNVAAWE</sequence>
<feature type="binding site" evidence="10">
    <location>
        <position position="202"/>
    </location>
    <ligand>
        <name>Ca(2+)</name>
        <dbReference type="ChEBI" id="CHEBI:29108"/>
        <label>2</label>
    </ligand>
</feature>
<evidence type="ECO:0000256" key="5">
    <source>
        <dbReference type="ARBA" id="ARBA00022723"/>
    </source>
</evidence>
<evidence type="ECO:0000256" key="2">
    <source>
        <dbReference type="ARBA" id="ARBA00006089"/>
    </source>
</evidence>
<feature type="binding site" evidence="10">
    <location>
        <position position="207"/>
    </location>
    <ligand>
        <name>Ca(2+)</name>
        <dbReference type="ChEBI" id="CHEBI:29108"/>
        <label>2</label>
    </ligand>
</feature>
<evidence type="ECO:0000313" key="15">
    <source>
        <dbReference type="Proteomes" id="UP000250140"/>
    </source>
</evidence>
<proteinExistence type="inferred from homology"/>
<evidence type="ECO:0000256" key="1">
    <source>
        <dbReference type="ARBA" id="ARBA00000189"/>
    </source>
</evidence>
<gene>
    <name evidence="14" type="ORF">AOQ84DRAFT_380663</name>
</gene>
<evidence type="ECO:0000256" key="8">
    <source>
        <dbReference type="ARBA" id="ARBA00023180"/>
    </source>
</evidence>
<dbReference type="InterPro" id="IPR002016">
    <property type="entry name" value="Haem_peroxidase"/>
</dbReference>
<dbReference type="PROSITE" id="PS50873">
    <property type="entry name" value="PEROXIDASE_4"/>
    <property type="match status" value="1"/>
</dbReference>